<feature type="transmembrane region" description="Helical" evidence="1">
    <location>
        <begin position="72"/>
        <end position="98"/>
    </location>
</feature>
<keyword evidence="1" id="KW-0812">Transmembrane</keyword>
<organism evidence="2 3">
    <name type="scientific">Uabimicrobium amorphum</name>
    <dbReference type="NCBI Taxonomy" id="2596890"/>
    <lineage>
        <taxon>Bacteria</taxon>
        <taxon>Pseudomonadati</taxon>
        <taxon>Planctomycetota</taxon>
        <taxon>Candidatus Uabimicrobiia</taxon>
        <taxon>Candidatus Uabimicrobiales</taxon>
        <taxon>Candidatus Uabimicrobiaceae</taxon>
        <taxon>Candidatus Uabimicrobium</taxon>
    </lineage>
</organism>
<feature type="transmembrane region" description="Helical" evidence="1">
    <location>
        <begin position="7"/>
        <end position="29"/>
    </location>
</feature>
<dbReference type="AlphaFoldDB" id="A0A5S9IS89"/>
<sequence length="110" mass="12914">MYLQKHWLRLSIVSTIIVEAITCLFRFGFNMASSKDTKFIAKITFGIRIHHGYIGVLLLLWAFFIRRKKNNLFYLLVISGICLVFSDLIHHFLVLWPITGDPHFDLVYPE</sequence>
<proteinExistence type="predicted"/>
<protein>
    <submittedName>
        <fullName evidence="2">Uncharacterized protein</fullName>
    </submittedName>
</protein>
<keyword evidence="3" id="KW-1185">Reference proteome</keyword>
<evidence type="ECO:0000313" key="2">
    <source>
        <dbReference type="EMBL" id="BBM87203.1"/>
    </source>
</evidence>
<keyword evidence="1" id="KW-1133">Transmembrane helix</keyword>
<reference evidence="2 3" key="1">
    <citation type="submission" date="2019-08" db="EMBL/GenBank/DDBJ databases">
        <title>Complete genome sequence of Candidatus Uab amorphum.</title>
        <authorList>
            <person name="Shiratori T."/>
            <person name="Suzuki S."/>
            <person name="Kakizawa Y."/>
            <person name="Ishida K."/>
        </authorList>
    </citation>
    <scope>NUCLEOTIDE SEQUENCE [LARGE SCALE GENOMIC DNA]</scope>
    <source>
        <strain evidence="2 3">SRT547</strain>
    </source>
</reference>
<dbReference type="Proteomes" id="UP000326354">
    <property type="component" value="Chromosome"/>
</dbReference>
<keyword evidence="1" id="KW-0472">Membrane</keyword>
<accession>A0A5S9IS89</accession>
<dbReference type="OrthoDB" id="287268at2"/>
<dbReference type="RefSeq" id="WP_151971230.1">
    <property type="nucleotide sequence ID" value="NZ_AP019860.1"/>
</dbReference>
<dbReference type="KEGG" id="uam:UABAM_05606"/>
<evidence type="ECO:0000313" key="3">
    <source>
        <dbReference type="Proteomes" id="UP000326354"/>
    </source>
</evidence>
<evidence type="ECO:0000256" key="1">
    <source>
        <dbReference type="SAM" id="Phobius"/>
    </source>
</evidence>
<name>A0A5S9IS89_UABAM</name>
<dbReference type="EMBL" id="AP019860">
    <property type="protein sequence ID" value="BBM87203.1"/>
    <property type="molecule type" value="Genomic_DNA"/>
</dbReference>
<gene>
    <name evidence="2" type="ORF">UABAM_05606</name>
</gene>
<feature type="transmembrane region" description="Helical" evidence="1">
    <location>
        <begin position="49"/>
        <end position="65"/>
    </location>
</feature>